<feature type="domain" description="CRAL-TRIO" evidence="17">
    <location>
        <begin position="225"/>
        <end position="349"/>
    </location>
</feature>
<evidence type="ECO:0000256" key="11">
    <source>
        <dbReference type="ARBA" id="ARBA00023055"/>
    </source>
</evidence>
<evidence type="ECO:0000256" key="10">
    <source>
        <dbReference type="ARBA" id="ARBA00023004"/>
    </source>
</evidence>
<evidence type="ECO:0000256" key="16">
    <source>
        <dbReference type="SAM" id="MobiDB-lite"/>
    </source>
</evidence>
<keyword evidence="7" id="KW-0479">Metal-binding</keyword>
<evidence type="ECO:0000256" key="5">
    <source>
        <dbReference type="ARBA" id="ARBA00022490"/>
    </source>
</evidence>
<evidence type="ECO:0000256" key="1">
    <source>
        <dbReference type="ARBA" id="ARBA00001970"/>
    </source>
</evidence>
<gene>
    <name evidence="18" type="primary">sfh5</name>
    <name evidence="18" type="ORF">LSUE1_G000677</name>
</gene>
<dbReference type="CDD" id="cd00170">
    <property type="entry name" value="SEC14"/>
    <property type="match status" value="1"/>
</dbReference>
<dbReference type="GO" id="GO:0005886">
    <property type="term" value="C:plasma membrane"/>
    <property type="evidence" value="ECO:0007669"/>
    <property type="project" value="TreeGrafter"/>
</dbReference>
<keyword evidence="10" id="KW-0408">Iron</keyword>
<comment type="cofactor">
    <cofactor evidence="1">
        <name>heme b</name>
        <dbReference type="ChEBI" id="CHEBI:60344"/>
    </cofactor>
</comment>
<evidence type="ECO:0000256" key="6">
    <source>
        <dbReference type="ARBA" id="ARBA00022617"/>
    </source>
</evidence>
<evidence type="ECO:0000313" key="18">
    <source>
        <dbReference type="EMBL" id="TVY85150.1"/>
    </source>
</evidence>
<dbReference type="OrthoDB" id="75724at2759"/>
<keyword evidence="6" id="KW-0349">Heme</keyword>
<evidence type="ECO:0000256" key="13">
    <source>
        <dbReference type="ARBA" id="ARBA00024146"/>
    </source>
</evidence>
<comment type="caution">
    <text evidence="18">The sequence shown here is derived from an EMBL/GenBank/DDBJ whole genome shotgun (WGS) entry which is preliminary data.</text>
</comment>
<keyword evidence="9 15" id="KW-0492">Microsome</keyword>
<protein>
    <recommendedName>
        <fullName evidence="15">Phosphatidylinositol transfer protein SFH5</fullName>
        <shortName evidence="15">PITP SFH5</shortName>
    </recommendedName>
</protein>
<comment type="function">
    <text evidence="14">Non-classical phosphatidylinositol (PtdIns) transfer protein (PITP), which exhibits PtdIns-binding/transfer activity in the absence of detectable PtdCho-binding/transfer activity. Regulates PtdIns(4,5)P2 homeostasis at the plasma membrane. Heme-binding protein that may play a role in organic oxidant-induced stress responses.</text>
</comment>
<keyword evidence="11 15" id="KW-0445">Lipid transport</keyword>
<reference evidence="18 19" key="1">
    <citation type="submission" date="2018-05" db="EMBL/GenBank/DDBJ databases">
        <title>Genome sequencing and assembly of the regulated plant pathogen Lachnellula willkommii and related sister species for the development of diagnostic species identification markers.</title>
        <authorList>
            <person name="Giroux E."/>
            <person name="Bilodeau G."/>
        </authorList>
    </citation>
    <scope>NUCLEOTIDE SEQUENCE [LARGE SCALE GENOMIC DNA]</scope>
    <source>
        <strain evidence="18 19">CBS 268.59</strain>
    </source>
</reference>
<dbReference type="PANTHER" id="PTHR47669">
    <property type="entry name" value="PHOSPHATIDYLINOSITOL TRANSFER PROTEIN SFH5"/>
    <property type="match status" value="1"/>
</dbReference>
<evidence type="ECO:0000259" key="17">
    <source>
        <dbReference type="PROSITE" id="PS50191"/>
    </source>
</evidence>
<accession>A0A8T9CLV8</accession>
<evidence type="ECO:0000256" key="9">
    <source>
        <dbReference type="ARBA" id="ARBA00022848"/>
    </source>
</evidence>
<keyword evidence="4 15" id="KW-0813">Transport</keyword>
<comment type="catalytic activity">
    <reaction evidence="13">
        <text>a 1,2-diacyl-sn-glycero-3-phospho-(1D-myo-inositol)(in) = a 1,2-diacyl-sn-glycero-3-phospho-(1D-myo-inositol)(out)</text>
        <dbReference type="Rhea" id="RHEA:38691"/>
        <dbReference type="ChEBI" id="CHEBI:57880"/>
    </reaction>
    <physiologicalReaction direction="left-to-right" evidence="13">
        <dbReference type="Rhea" id="RHEA:38692"/>
    </physiologicalReaction>
</comment>
<evidence type="ECO:0000256" key="7">
    <source>
        <dbReference type="ARBA" id="ARBA00022723"/>
    </source>
</evidence>
<sequence>MSAQPVPVVAAIAETKPAVEEPNPAVSEAVDEQKPLAEAAKPVTSEVVPPPTEDVKPESAEAVLESKSVADPALAPASTSDQKDFAAPKKVLTPLSEMFAELPALVKEAGHGEMWGIELKEGSVPTSIVLEKFLRANAKDVPKAKAQLIEALKWRKTVDPIKLLADTEFDSSRFGGLGYVTVYPKTEGHEKEIVTWNIYGAVKDNKATFGNVEDFVKWRAALMELSVKELDLSSATEEIPENGIDPYRMVQVHDYLNVSFLRMDPTIRAASKQTIQTFSMAYPELLKEKFFVNIPLVMGWVFTGMKVFLSPETIKKFHPLSYGSNLAGELPGFGKELPVAYGGKGKDVKEGLTVKYAGAGEAVKE</sequence>
<comment type="similarity">
    <text evidence="3 15">Belongs to the SFH5 family.</text>
</comment>
<evidence type="ECO:0000256" key="3">
    <source>
        <dbReference type="ARBA" id="ARBA00006667"/>
    </source>
</evidence>
<dbReference type="GO" id="GO:0005829">
    <property type="term" value="C:cytosol"/>
    <property type="evidence" value="ECO:0007669"/>
    <property type="project" value="TreeGrafter"/>
</dbReference>
<keyword evidence="19" id="KW-1185">Reference proteome</keyword>
<name>A0A8T9CLV8_9HELO</name>
<dbReference type="GO" id="GO:0032541">
    <property type="term" value="C:cortical endoplasmic reticulum"/>
    <property type="evidence" value="ECO:0007669"/>
    <property type="project" value="TreeGrafter"/>
</dbReference>
<dbReference type="InterPro" id="IPR036273">
    <property type="entry name" value="CRAL/TRIO_N_dom_sf"/>
</dbReference>
<evidence type="ECO:0000256" key="12">
    <source>
        <dbReference type="ARBA" id="ARBA00023136"/>
    </source>
</evidence>
<dbReference type="Proteomes" id="UP000469558">
    <property type="component" value="Unassembled WGS sequence"/>
</dbReference>
<dbReference type="GO" id="GO:0008526">
    <property type="term" value="F:phosphatidylinositol transfer activity"/>
    <property type="evidence" value="ECO:0007669"/>
    <property type="project" value="UniProtKB-UniRule"/>
</dbReference>
<dbReference type="PANTHER" id="PTHR47669:SF1">
    <property type="entry name" value="PHOSPHATIDYLINOSITOL TRANSFER PROTEIN SFH5"/>
    <property type="match status" value="1"/>
</dbReference>
<keyword evidence="12 15" id="KW-0472">Membrane</keyword>
<dbReference type="SUPFAM" id="SSF46938">
    <property type="entry name" value="CRAL/TRIO N-terminal domain"/>
    <property type="match status" value="1"/>
</dbReference>
<feature type="region of interest" description="Disordered" evidence="16">
    <location>
        <begin position="14"/>
        <end position="82"/>
    </location>
</feature>
<evidence type="ECO:0000256" key="8">
    <source>
        <dbReference type="ARBA" id="ARBA00022824"/>
    </source>
</evidence>
<dbReference type="SMART" id="SM00516">
    <property type="entry name" value="SEC14"/>
    <property type="match status" value="1"/>
</dbReference>
<dbReference type="GO" id="GO:0043001">
    <property type="term" value="P:Golgi to plasma membrane protein transport"/>
    <property type="evidence" value="ECO:0007669"/>
    <property type="project" value="TreeGrafter"/>
</dbReference>
<keyword evidence="5 15" id="KW-0963">Cytoplasm</keyword>
<dbReference type="InterPro" id="IPR042938">
    <property type="entry name" value="Sfh5"/>
</dbReference>
<comment type="subcellular location">
    <subcellularLocation>
        <location evidence="15">Cytoplasm</location>
    </subcellularLocation>
    <subcellularLocation>
        <location evidence="2 15">Endoplasmic reticulum membrane</location>
        <topology evidence="2 15">Peripheral membrane protein</topology>
    </subcellularLocation>
    <subcellularLocation>
        <location evidence="15">Microsome membrane</location>
        <topology evidence="15">Peripheral membrane protein</topology>
    </subcellularLocation>
</comment>
<evidence type="ECO:0000256" key="14">
    <source>
        <dbReference type="ARBA" id="ARBA00024180"/>
    </source>
</evidence>
<dbReference type="AlphaFoldDB" id="A0A8T9CLV8"/>
<dbReference type="SUPFAM" id="SSF52087">
    <property type="entry name" value="CRAL/TRIO domain"/>
    <property type="match status" value="1"/>
</dbReference>
<evidence type="ECO:0000256" key="15">
    <source>
        <dbReference type="RuleBase" id="RU367059"/>
    </source>
</evidence>
<dbReference type="InterPro" id="IPR001251">
    <property type="entry name" value="CRAL-TRIO_dom"/>
</dbReference>
<organism evidence="18 19">
    <name type="scientific">Lachnellula suecica</name>
    <dbReference type="NCBI Taxonomy" id="602035"/>
    <lineage>
        <taxon>Eukaryota</taxon>
        <taxon>Fungi</taxon>
        <taxon>Dikarya</taxon>
        <taxon>Ascomycota</taxon>
        <taxon>Pezizomycotina</taxon>
        <taxon>Leotiomycetes</taxon>
        <taxon>Helotiales</taxon>
        <taxon>Lachnaceae</taxon>
        <taxon>Lachnellula</taxon>
    </lineage>
</organism>
<dbReference type="GO" id="GO:0046872">
    <property type="term" value="F:metal ion binding"/>
    <property type="evidence" value="ECO:0007669"/>
    <property type="project" value="UniProtKB-KW"/>
</dbReference>
<keyword evidence="8 15" id="KW-0256">Endoplasmic reticulum</keyword>
<evidence type="ECO:0000256" key="4">
    <source>
        <dbReference type="ARBA" id="ARBA00022448"/>
    </source>
</evidence>
<dbReference type="PROSITE" id="PS50191">
    <property type="entry name" value="CRAL_TRIO"/>
    <property type="match status" value="1"/>
</dbReference>
<dbReference type="GO" id="GO:0017157">
    <property type="term" value="P:regulation of exocytosis"/>
    <property type="evidence" value="ECO:0007669"/>
    <property type="project" value="TreeGrafter"/>
</dbReference>
<dbReference type="Pfam" id="PF00650">
    <property type="entry name" value="CRAL_TRIO"/>
    <property type="match status" value="1"/>
</dbReference>
<dbReference type="Gene3D" id="3.40.525.10">
    <property type="entry name" value="CRAL-TRIO lipid binding domain"/>
    <property type="match status" value="1"/>
</dbReference>
<evidence type="ECO:0000256" key="2">
    <source>
        <dbReference type="ARBA" id="ARBA00004406"/>
    </source>
</evidence>
<proteinExistence type="inferred from homology"/>
<dbReference type="InterPro" id="IPR036865">
    <property type="entry name" value="CRAL-TRIO_dom_sf"/>
</dbReference>
<evidence type="ECO:0000313" key="19">
    <source>
        <dbReference type="Proteomes" id="UP000469558"/>
    </source>
</evidence>
<dbReference type="GO" id="GO:0005789">
    <property type="term" value="C:endoplasmic reticulum membrane"/>
    <property type="evidence" value="ECO:0007669"/>
    <property type="project" value="UniProtKB-SubCell"/>
</dbReference>
<dbReference type="EMBL" id="QGMK01000026">
    <property type="protein sequence ID" value="TVY85150.1"/>
    <property type="molecule type" value="Genomic_DNA"/>
</dbReference>